<evidence type="ECO:0000313" key="2">
    <source>
        <dbReference type="EMBL" id="TCK46793.1"/>
    </source>
</evidence>
<proteinExistence type="predicted"/>
<feature type="domain" description="DUF1653" evidence="1">
    <location>
        <begin position="17"/>
        <end position="77"/>
    </location>
</feature>
<keyword evidence="3" id="KW-1185">Reference proteome</keyword>
<evidence type="ECO:0000259" key="1">
    <source>
        <dbReference type="Pfam" id="PF07866"/>
    </source>
</evidence>
<dbReference type="Gene3D" id="2.30.30.320">
    <property type="entry name" value="DUF1653-like domain"/>
    <property type="match status" value="1"/>
</dbReference>
<reference evidence="2 3" key="1">
    <citation type="submission" date="2019-03" db="EMBL/GenBank/DDBJ databases">
        <title>Genomic Encyclopedia of Type Strains, Phase IV (KMG-IV): sequencing the most valuable type-strain genomes for metagenomic binning, comparative biology and taxonomic classification.</title>
        <authorList>
            <person name="Goeker M."/>
        </authorList>
    </citation>
    <scope>NUCLEOTIDE SEQUENCE [LARGE SCALE GENOMIC DNA]</scope>
    <source>
        <strain evidence="2 3">DSM 18577</strain>
    </source>
</reference>
<name>A0A4R1J893_9GAMM</name>
<gene>
    <name evidence="2" type="ORF">EV690_3381</name>
</gene>
<dbReference type="Pfam" id="PF07866">
    <property type="entry name" value="DUF1653"/>
    <property type="match status" value="1"/>
</dbReference>
<dbReference type="AlphaFoldDB" id="A0A4R1J893"/>
<dbReference type="EMBL" id="SMGD01000017">
    <property type="protein sequence ID" value="TCK46793.1"/>
    <property type="molecule type" value="Genomic_DNA"/>
</dbReference>
<dbReference type="InterPro" id="IPR023387">
    <property type="entry name" value="DUF1653-like_dom"/>
</dbReference>
<dbReference type="RefSeq" id="WP_224054977.1">
    <property type="nucleotide sequence ID" value="NZ_OU594967.1"/>
</dbReference>
<comment type="caution">
    <text evidence="2">The sequence shown here is derived from an EMBL/GenBank/DDBJ whole genome shotgun (WGS) entry which is preliminary data.</text>
</comment>
<dbReference type="InterPro" id="IPR037135">
    <property type="entry name" value="DUF1653-like_dom_sf"/>
</dbReference>
<evidence type="ECO:0000313" key="3">
    <source>
        <dbReference type="Proteomes" id="UP000295565"/>
    </source>
</evidence>
<sequence>MSASSSDEKPNNIPKAGIYRHFKGNNYEVLDIARHSETEEWMVIYRPLYGERQLWVRPLSLFNQLAEKDGQSCPRFQLIDQKN</sequence>
<organism evidence="2 3">
    <name type="scientific">Celerinatantimonas diazotrophica</name>
    <dbReference type="NCBI Taxonomy" id="412034"/>
    <lineage>
        <taxon>Bacteria</taxon>
        <taxon>Pseudomonadati</taxon>
        <taxon>Pseudomonadota</taxon>
        <taxon>Gammaproteobacteria</taxon>
        <taxon>Celerinatantimonadaceae</taxon>
        <taxon>Celerinatantimonas</taxon>
    </lineage>
</organism>
<protein>
    <submittedName>
        <fullName evidence="2">Uncharacterized protein DUF1653</fullName>
    </submittedName>
</protein>
<accession>A0A4R1J893</accession>
<dbReference type="Proteomes" id="UP000295565">
    <property type="component" value="Unassembled WGS sequence"/>
</dbReference>